<dbReference type="Gene3D" id="2.30.30.40">
    <property type="entry name" value="SH3 Domains"/>
    <property type="match status" value="1"/>
</dbReference>
<dbReference type="AlphaFoldDB" id="A0A7R6SY58"/>
<dbReference type="RefSeq" id="WP_201328634.1">
    <property type="nucleotide sequence ID" value="NZ_AP017470.1"/>
</dbReference>
<keyword evidence="2" id="KW-0472">Membrane</keyword>
<accession>A0A7R6SY58</accession>
<feature type="repeat" description="TPR" evidence="1">
    <location>
        <begin position="61"/>
        <end position="94"/>
    </location>
</feature>
<feature type="transmembrane region" description="Helical" evidence="2">
    <location>
        <begin position="127"/>
        <end position="152"/>
    </location>
</feature>
<dbReference type="Gene3D" id="1.25.40.10">
    <property type="entry name" value="Tetratricopeptide repeat domain"/>
    <property type="match status" value="1"/>
</dbReference>
<evidence type="ECO:0000313" key="5">
    <source>
        <dbReference type="EMBL" id="BBB32290.1"/>
    </source>
</evidence>
<feature type="chain" id="PRO_5032781819" evidence="3">
    <location>
        <begin position="21"/>
        <end position="253"/>
    </location>
</feature>
<evidence type="ECO:0000259" key="4">
    <source>
        <dbReference type="PROSITE" id="PS51781"/>
    </source>
</evidence>
<dbReference type="SUPFAM" id="SSF48452">
    <property type="entry name" value="TPR-like"/>
    <property type="match status" value="1"/>
</dbReference>
<dbReference type="Proteomes" id="UP000595564">
    <property type="component" value="Chromosome"/>
</dbReference>
<proteinExistence type="predicted"/>
<keyword evidence="1" id="KW-0802">TPR repeat</keyword>
<evidence type="ECO:0000313" key="6">
    <source>
        <dbReference type="Proteomes" id="UP000595564"/>
    </source>
</evidence>
<evidence type="ECO:0000256" key="2">
    <source>
        <dbReference type="SAM" id="Phobius"/>
    </source>
</evidence>
<keyword evidence="2" id="KW-0812">Transmembrane</keyword>
<evidence type="ECO:0000256" key="3">
    <source>
        <dbReference type="SAM" id="SignalP"/>
    </source>
</evidence>
<dbReference type="SMART" id="SM00028">
    <property type="entry name" value="TPR"/>
    <property type="match status" value="2"/>
</dbReference>
<dbReference type="InterPro" id="IPR011990">
    <property type="entry name" value="TPR-like_helical_dom_sf"/>
</dbReference>
<gene>
    <name evidence="5" type="ORF">TTHT_0719</name>
</gene>
<dbReference type="PROSITE" id="PS51781">
    <property type="entry name" value="SH3B"/>
    <property type="match status" value="1"/>
</dbReference>
<evidence type="ECO:0000256" key="1">
    <source>
        <dbReference type="PROSITE-ProRule" id="PRU00339"/>
    </source>
</evidence>
<keyword evidence="6" id="KW-1185">Reference proteome</keyword>
<dbReference type="InterPro" id="IPR003646">
    <property type="entry name" value="SH3-like_bac-type"/>
</dbReference>
<sequence>MKNVVFIIMLCLTFNFLSFSQDLNAIFEKANHFYINKNYTKALEEYKKIEKEIGEKNKHSFKLYYNLGCTYFRLNDIANARYYFEKAKRIKPFDKDLNKNLKLILTRLKDKEKKVTNGFFVNIYKKLYLSVSLNALTLITLIFFLAVFLILAMLIANRYDRKKLYYSLGISLFFFLLSFSLFYSRYKYTFQKEGIVFSEEVDVFSEPNTSSTILFKLHKAAKVKIEEQLNGYVHISLPDGLNGWIDRQYIKEI</sequence>
<feature type="domain" description="SH3b" evidence="4">
    <location>
        <begin position="191"/>
        <end position="253"/>
    </location>
</feature>
<dbReference type="Pfam" id="PF13181">
    <property type="entry name" value="TPR_8"/>
    <property type="match status" value="1"/>
</dbReference>
<reference evidence="5 6" key="1">
    <citation type="journal article" date="2012" name="Extremophiles">
        <title>Thermotomaculum hydrothermale gen. nov., sp. nov., a novel heterotrophic thermophile within the phylum Acidobacteria from a deep-sea hydrothermal vent chimney in the Southern Okinawa Trough.</title>
        <authorList>
            <person name="Izumi H."/>
            <person name="Nunoura T."/>
            <person name="Miyazaki M."/>
            <person name="Mino S."/>
            <person name="Toki T."/>
            <person name="Takai K."/>
            <person name="Sako Y."/>
            <person name="Sawabe T."/>
            <person name="Nakagawa S."/>
        </authorList>
    </citation>
    <scope>NUCLEOTIDE SEQUENCE [LARGE SCALE GENOMIC DNA]</scope>
    <source>
        <strain evidence="5 6">AC55</strain>
    </source>
</reference>
<dbReference type="SMART" id="SM00287">
    <property type="entry name" value="SH3b"/>
    <property type="match status" value="1"/>
</dbReference>
<keyword evidence="3" id="KW-0732">Signal</keyword>
<feature type="signal peptide" evidence="3">
    <location>
        <begin position="1"/>
        <end position="20"/>
    </location>
</feature>
<dbReference type="EMBL" id="AP017470">
    <property type="protein sequence ID" value="BBB32290.1"/>
    <property type="molecule type" value="Genomic_DNA"/>
</dbReference>
<dbReference type="PROSITE" id="PS50005">
    <property type="entry name" value="TPR"/>
    <property type="match status" value="1"/>
</dbReference>
<name>A0A7R6SY58_9BACT</name>
<protein>
    <submittedName>
        <fullName evidence="5">Aerotolerance-related exported protein BatE</fullName>
    </submittedName>
</protein>
<keyword evidence="2" id="KW-1133">Transmembrane helix</keyword>
<organism evidence="5 6">
    <name type="scientific">Thermotomaculum hydrothermale</name>
    <dbReference type="NCBI Taxonomy" id="981385"/>
    <lineage>
        <taxon>Bacteria</taxon>
        <taxon>Pseudomonadati</taxon>
        <taxon>Acidobacteriota</taxon>
        <taxon>Holophagae</taxon>
        <taxon>Thermotomaculales</taxon>
        <taxon>Thermotomaculaceae</taxon>
        <taxon>Thermotomaculum</taxon>
    </lineage>
</organism>
<dbReference type="Pfam" id="PF08239">
    <property type="entry name" value="SH3_3"/>
    <property type="match status" value="1"/>
</dbReference>
<dbReference type="InterPro" id="IPR019734">
    <property type="entry name" value="TPR_rpt"/>
</dbReference>
<feature type="transmembrane region" description="Helical" evidence="2">
    <location>
        <begin position="164"/>
        <end position="183"/>
    </location>
</feature>
<dbReference type="KEGG" id="thyd:TTHT_0719"/>